<keyword evidence="2" id="KW-0732">Signal</keyword>
<reference evidence="3" key="1">
    <citation type="submission" date="2021-01" db="EMBL/GenBank/DDBJ databases">
        <authorList>
            <person name="Corre E."/>
            <person name="Pelletier E."/>
            <person name="Niang G."/>
            <person name="Scheremetjew M."/>
            <person name="Finn R."/>
            <person name="Kale V."/>
            <person name="Holt S."/>
            <person name="Cochrane G."/>
            <person name="Meng A."/>
            <person name="Brown T."/>
            <person name="Cohen L."/>
        </authorList>
    </citation>
    <scope>NUCLEOTIDE SEQUENCE</scope>
    <source>
        <strain evidence="3">CCMP 2712</strain>
    </source>
</reference>
<dbReference type="PANTHER" id="PTHR34547">
    <property type="entry name" value="YACP-LIKE NYN DOMAIN PROTEIN"/>
    <property type="match status" value="1"/>
</dbReference>
<dbReference type="AlphaFoldDB" id="A0A7S4JJA7"/>
<accession>A0A7S4JJA7</accession>
<evidence type="ECO:0008006" key="4">
    <source>
        <dbReference type="Google" id="ProtNLM"/>
    </source>
</evidence>
<organism evidence="3">
    <name type="scientific">Guillardia theta</name>
    <name type="common">Cryptophyte</name>
    <name type="synonym">Cryptomonas phi</name>
    <dbReference type="NCBI Taxonomy" id="55529"/>
    <lineage>
        <taxon>Eukaryota</taxon>
        <taxon>Cryptophyceae</taxon>
        <taxon>Pyrenomonadales</taxon>
        <taxon>Geminigeraceae</taxon>
        <taxon>Guillardia</taxon>
    </lineage>
</organism>
<gene>
    <name evidence="3" type="ORF">GTHE00462_LOCUS5968</name>
</gene>
<feature type="compositionally biased region" description="Pro residues" evidence="1">
    <location>
        <begin position="42"/>
        <end position="59"/>
    </location>
</feature>
<feature type="region of interest" description="Disordered" evidence="1">
    <location>
        <begin position="38"/>
        <end position="59"/>
    </location>
</feature>
<feature type="region of interest" description="Disordered" evidence="1">
    <location>
        <begin position="72"/>
        <end position="101"/>
    </location>
</feature>
<feature type="signal peptide" evidence="2">
    <location>
        <begin position="1"/>
        <end position="25"/>
    </location>
</feature>
<feature type="chain" id="PRO_5031051674" description="NYN domain-containing protein" evidence="2">
    <location>
        <begin position="26"/>
        <end position="350"/>
    </location>
</feature>
<proteinExistence type="predicted"/>
<dbReference type="Pfam" id="PF05991">
    <property type="entry name" value="NYN_YacP"/>
    <property type="match status" value="1"/>
</dbReference>
<dbReference type="EMBL" id="HBKN01007493">
    <property type="protein sequence ID" value="CAE2264766.1"/>
    <property type="molecule type" value="Transcribed_RNA"/>
</dbReference>
<evidence type="ECO:0000256" key="1">
    <source>
        <dbReference type="SAM" id="MobiDB-lite"/>
    </source>
</evidence>
<dbReference type="PANTHER" id="PTHR34547:SF1">
    <property type="entry name" value="YACP-LIKE NYN DOMAIN PROTEIN"/>
    <property type="match status" value="1"/>
</dbReference>
<sequence length="350" mass="38448">MTSRRLLPAALASLVLTCCFEACGSFLVSFSRSECSRSPLPSLSPPRPPPPSLFPPLPRPLPSCLPSRTVCEAKKKSGGKQGSSGEASDGGEGRMSPRIRSDIGISMKTQLKIVKAYREMERASTKMVTRTKFRRAKASGPGKEDEMGPEVLSNIWAREDVPPIFFVDGYNVIGQWNKLKKKRDNGDISGARDVLYDEISQFAHYRGCQCTIVYDAVGYTAGLPITQAEMTRAGVEVVYVRDESADTYIQARTAEISTWKEKDGIKPPKVYMCSSDRAISDIATGHGALVLSSALFIQEIKRAKKEMEGSYVDPSHASLQGTMIEDRIRPESASALVSLMEQLEGRKIRD</sequence>
<evidence type="ECO:0000256" key="2">
    <source>
        <dbReference type="SAM" id="SignalP"/>
    </source>
</evidence>
<name>A0A7S4JJA7_GUITH</name>
<evidence type="ECO:0000313" key="3">
    <source>
        <dbReference type="EMBL" id="CAE2264766.1"/>
    </source>
</evidence>
<dbReference type="InterPro" id="IPR010298">
    <property type="entry name" value="YacP-like"/>
</dbReference>
<dbReference type="CDD" id="cd10912">
    <property type="entry name" value="PIN_YacP-like"/>
    <property type="match status" value="1"/>
</dbReference>
<protein>
    <recommendedName>
        <fullName evidence="4">NYN domain-containing protein</fullName>
    </recommendedName>
</protein>